<protein>
    <recommendedName>
        <fullName evidence="8">DUF1793-domain-containing protein</fullName>
    </recommendedName>
</protein>
<feature type="transmembrane region" description="Helical" evidence="2">
    <location>
        <begin position="698"/>
        <end position="719"/>
    </location>
</feature>
<feature type="domain" description="Glutaminase A N-terminal" evidence="5">
    <location>
        <begin position="96"/>
        <end position="325"/>
    </location>
</feature>
<sequence>MLWLVLCFLFNVVVAQKWPTSIPVAVRAPHFSAYIHLDYYQNPANKPRFWNRLNDVGWSFYMSVDDGQPTRLFGRIFDPGEDVPLATFKDLVLTPTRSILTVEAGPVGVIVTFLNPIELDDLALQSFPFMYMYYDVSTTDGRAHSVQVFTDVTGEWLAADSAKKIAWNFTETDSMFYHNVSLTSKARLSYDGQGVAEDSILWFASSKSDSDHTTHRLGSAVNSLKMFTENRVLDNAHDTDYRGIDERDTPSFAFARDLGDVSSTSDAVVWALGLTRDPLVSFQTYERRPHYAMKYPDVSQAMTAFLSGFGDAKNRAIYLDNSLMKAARSVSNEYADLVAIGARITLGAIDFTIAAGEHENETMAFMAIANDSRVSAVDTIFASFPTILRLNATWAGYLLRPLLEAGITSWSGLEYASFDLGTDYPTISQANTAEKYSTESTSDMLIMVWAQARVSGDATHLTRYYYTLLKKWADYLVGEGVDLNGHQDGGDISNANLALKGVLGVKCMSLISGAVGLQEDQKQYSDSAGSMYQAWKKKAFQRKHIVSSYSSPTSWGLIYSLYYDKMLHLDVVDEEVYKAQDAWYESSIADRDFGVQFDSLNPDVSAAWSMLTAAAINSTEVRHMLISQVHAKMCANGTSKGVFPATYSGKDEESGDKDFASPAHGAMLSLLALNLDLKSPQGAVPKPSSPSSTPTRSIVGAVVGSLAAIVIFLVLMFLYKKRKRHGITLPAHLNPFMVSPPTSSGSGYERGSTSNVVLLPLKGRDPTLNSPDSPTRLREARLPEHPEPMPHTVPTSQVNSRRLQNEVEELRREVDRLRAEGHMLPPLYDAGRG</sequence>
<keyword evidence="2" id="KW-0472">Membrane</keyword>
<feature type="compositionally biased region" description="Polar residues" evidence="1">
    <location>
        <begin position="793"/>
        <end position="802"/>
    </location>
</feature>
<feature type="signal peptide" evidence="3">
    <location>
        <begin position="1"/>
        <end position="15"/>
    </location>
</feature>
<name>A0A0D7AY84_9AGAR</name>
<evidence type="ECO:0000259" key="5">
    <source>
        <dbReference type="Pfam" id="PF17168"/>
    </source>
</evidence>
<evidence type="ECO:0008006" key="8">
    <source>
        <dbReference type="Google" id="ProtNLM"/>
    </source>
</evidence>
<dbReference type="Pfam" id="PF17168">
    <property type="entry name" value="DUF5127"/>
    <property type="match status" value="1"/>
</dbReference>
<evidence type="ECO:0000313" key="6">
    <source>
        <dbReference type="EMBL" id="KIY63177.1"/>
    </source>
</evidence>
<proteinExistence type="predicted"/>
<dbReference type="InterPro" id="IPR032514">
    <property type="entry name" value="GtaA_central"/>
</dbReference>
<dbReference type="CDD" id="cd12087">
    <property type="entry name" value="TM_EGFR-like"/>
    <property type="match status" value="1"/>
</dbReference>
<reference evidence="6 7" key="1">
    <citation type="journal article" date="2015" name="Fungal Genet. Biol.">
        <title>Evolution of novel wood decay mechanisms in Agaricales revealed by the genome sequences of Fistulina hepatica and Cylindrobasidium torrendii.</title>
        <authorList>
            <person name="Floudas D."/>
            <person name="Held B.W."/>
            <person name="Riley R."/>
            <person name="Nagy L.G."/>
            <person name="Koehler G."/>
            <person name="Ransdell A.S."/>
            <person name="Younus H."/>
            <person name="Chow J."/>
            <person name="Chiniquy J."/>
            <person name="Lipzen A."/>
            <person name="Tritt A."/>
            <person name="Sun H."/>
            <person name="Haridas S."/>
            <person name="LaButti K."/>
            <person name="Ohm R.A."/>
            <person name="Kues U."/>
            <person name="Blanchette R.A."/>
            <person name="Grigoriev I.V."/>
            <person name="Minto R.E."/>
            <person name="Hibbett D.S."/>
        </authorList>
    </citation>
    <scope>NUCLEOTIDE SEQUENCE [LARGE SCALE GENOMIC DNA]</scope>
    <source>
        <strain evidence="6 7">FP15055 ss-10</strain>
    </source>
</reference>
<dbReference type="AlphaFoldDB" id="A0A0D7AY84"/>
<evidence type="ECO:0000313" key="7">
    <source>
        <dbReference type="Proteomes" id="UP000054007"/>
    </source>
</evidence>
<dbReference type="InterPro" id="IPR008928">
    <property type="entry name" value="6-hairpin_glycosidase_sf"/>
</dbReference>
<dbReference type="OrthoDB" id="3918848at2759"/>
<dbReference type="InterPro" id="IPR052743">
    <property type="entry name" value="Glutaminase_GtaA"/>
</dbReference>
<gene>
    <name evidence="6" type="ORF">CYLTODRAFT_494112</name>
</gene>
<dbReference type="GO" id="GO:0005975">
    <property type="term" value="P:carbohydrate metabolic process"/>
    <property type="evidence" value="ECO:0007669"/>
    <property type="project" value="InterPro"/>
</dbReference>
<accession>A0A0D7AY84</accession>
<dbReference type="InterPro" id="IPR033433">
    <property type="entry name" value="GtaA_N"/>
</dbReference>
<keyword evidence="2" id="KW-1133">Transmembrane helix</keyword>
<dbReference type="PANTHER" id="PTHR31987">
    <property type="entry name" value="GLUTAMINASE A-RELATED"/>
    <property type="match status" value="1"/>
</dbReference>
<feature type="domain" description="Glutaminase A central" evidence="4">
    <location>
        <begin position="331"/>
        <end position="670"/>
    </location>
</feature>
<evidence type="ECO:0000256" key="1">
    <source>
        <dbReference type="SAM" id="MobiDB-lite"/>
    </source>
</evidence>
<evidence type="ECO:0000256" key="2">
    <source>
        <dbReference type="SAM" id="Phobius"/>
    </source>
</evidence>
<dbReference type="SUPFAM" id="SSF48208">
    <property type="entry name" value="Six-hairpin glycosidases"/>
    <property type="match status" value="1"/>
</dbReference>
<organism evidence="6 7">
    <name type="scientific">Cylindrobasidium torrendii FP15055 ss-10</name>
    <dbReference type="NCBI Taxonomy" id="1314674"/>
    <lineage>
        <taxon>Eukaryota</taxon>
        <taxon>Fungi</taxon>
        <taxon>Dikarya</taxon>
        <taxon>Basidiomycota</taxon>
        <taxon>Agaricomycotina</taxon>
        <taxon>Agaricomycetes</taxon>
        <taxon>Agaricomycetidae</taxon>
        <taxon>Agaricales</taxon>
        <taxon>Marasmiineae</taxon>
        <taxon>Physalacriaceae</taxon>
        <taxon>Cylindrobasidium</taxon>
    </lineage>
</organism>
<dbReference type="Proteomes" id="UP000054007">
    <property type="component" value="Unassembled WGS sequence"/>
</dbReference>
<keyword evidence="3" id="KW-0732">Signal</keyword>
<evidence type="ECO:0000256" key="3">
    <source>
        <dbReference type="SAM" id="SignalP"/>
    </source>
</evidence>
<keyword evidence="2" id="KW-0812">Transmembrane</keyword>
<feature type="compositionally biased region" description="Basic and acidic residues" evidence="1">
    <location>
        <begin position="775"/>
        <end position="788"/>
    </location>
</feature>
<keyword evidence="7" id="KW-1185">Reference proteome</keyword>
<feature type="region of interest" description="Disordered" evidence="1">
    <location>
        <begin position="761"/>
        <end position="802"/>
    </location>
</feature>
<evidence type="ECO:0000259" key="4">
    <source>
        <dbReference type="Pfam" id="PF16335"/>
    </source>
</evidence>
<dbReference type="Pfam" id="PF16335">
    <property type="entry name" value="GtaA_6_Hairpin"/>
    <property type="match status" value="1"/>
</dbReference>
<dbReference type="PANTHER" id="PTHR31987:SF1">
    <property type="entry name" value="GLUTAMINASE A"/>
    <property type="match status" value="1"/>
</dbReference>
<dbReference type="EMBL" id="KN880715">
    <property type="protein sequence ID" value="KIY63177.1"/>
    <property type="molecule type" value="Genomic_DNA"/>
</dbReference>
<dbReference type="STRING" id="1314674.A0A0D7AY84"/>
<feature type="chain" id="PRO_5012272001" description="DUF1793-domain-containing protein" evidence="3">
    <location>
        <begin position="16"/>
        <end position="833"/>
    </location>
</feature>